<feature type="transmembrane region" description="Helical" evidence="2">
    <location>
        <begin position="465"/>
        <end position="492"/>
    </location>
</feature>
<protein>
    <recommendedName>
        <fullName evidence="5">DUF3433 domain</fullName>
    </recommendedName>
</protein>
<dbReference type="InParanoid" id="G3J4X4"/>
<feature type="transmembrane region" description="Helical" evidence="2">
    <location>
        <begin position="546"/>
        <end position="563"/>
    </location>
</feature>
<feature type="region of interest" description="Disordered" evidence="1">
    <location>
        <begin position="1"/>
        <end position="38"/>
    </location>
</feature>
<feature type="compositionally biased region" description="Basic and acidic residues" evidence="1">
    <location>
        <begin position="1"/>
        <end position="13"/>
    </location>
</feature>
<feature type="transmembrane region" description="Helical" evidence="2">
    <location>
        <begin position="512"/>
        <end position="534"/>
    </location>
</feature>
<dbReference type="InterPro" id="IPR021840">
    <property type="entry name" value="DUF3433"/>
</dbReference>
<dbReference type="Pfam" id="PF11915">
    <property type="entry name" value="DUF3433"/>
    <property type="match status" value="2"/>
</dbReference>
<dbReference type="PANTHER" id="PTHR37544:SF3">
    <property type="entry name" value="SPRAY"/>
    <property type="match status" value="1"/>
</dbReference>
<feature type="transmembrane region" description="Helical" evidence="2">
    <location>
        <begin position="724"/>
        <end position="746"/>
    </location>
</feature>
<proteinExistence type="predicted"/>
<dbReference type="STRING" id="983644.G3J4X4"/>
<evidence type="ECO:0000313" key="4">
    <source>
        <dbReference type="Proteomes" id="UP000001610"/>
    </source>
</evidence>
<dbReference type="Proteomes" id="UP000001610">
    <property type="component" value="Unassembled WGS sequence"/>
</dbReference>
<dbReference type="OMA" id="MRWPYLT"/>
<accession>G3J4X4</accession>
<dbReference type="OrthoDB" id="3248909at2759"/>
<dbReference type="eggNOG" id="ENOG502QVZG">
    <property type="taxonomic scope" value="Eukaryota"/>
</dbReference>
<feature type="compositionally biased region" description="Basic and acidic residues" evidence="1">
    <location>
        <begin position="919"/>
        <end position="932"/>
    </location>
</feature>
<dbReference type="EMBL" id="JH126399">
    <property type="protein sequence ID" value="EGX95941.1"/>
    <property type="molecule type" value="Genomic_DNA"/>
</dbReference>
<keyword evidence="4" id="KW-1185">Reference proteome</keyword>
<evidence type="ECO:0008006" key="5">
    <source>
        <dbReference type="Google" id="ProtNLM"/>
    </source>
</evidence>
<evidence type="ECO:0000313" key="3">
    <source>
        <dbReference type="EMBL" id="EGX95941.1"/>
    </source>
</evidence>
<reference evidence="3 4" key="1">
    <citation type="journal article" date="2011" name="Genome Biol.">
        <title>Genome sequence of the insect pathogenic fungus Cordyceps militaris, a valued traditional Chinese medicine.</title>
        <authorList>
            <person name="Zheng P."/>
            <person name="Xia Y."/>
            <person name="Xiao G."/>
            <person name="Xiong C."/>
            <person name="Hu X."/>
            <person name="Zhang S."/>
            <person name="Zheng H."/>
            <person name="Huang Y."/>
            <person name="Zhou Y."/>
            <person name="Wang S."/>
            <person name="Zhao G.P."/>
            <person name="Liu X."/>
            <person name="St Leger R.J."/>
            <person name="Wang C."/>
        </authorList>
    </citation>
    <scope>NUCLEOTIDE SEQUENCE [LARGE SCALE GENOMIC DNA]</scope>
    <source>
        <strain evidence="3 4">CM01</strain>
    </source>
</reference>
<dbReference type="PANTHER" id="PTHR37544">
    <property type="entry name" value="SPRAY-RELATED"/>
    <property type="match status" value="1"/>
</dbReference>
<feature type="transmembrane region" description="Helical" evidence="2">
    <location>
        <begin position="353"/>
        <end position="374"/>
    </location>
</feature>
<keyword evidence="2" id="KW-0472">Membrane</keyword>
<organism evidence="3 4">
    <name type="scientific">Cordyceps militaris (strain CM01)</name>
    <name type="common">Caterpillar fungus</name>
    <dbReference type="NCBI Taxonomy" id="983644"/>
    <lineage>
        <taxon>Eukaryota</taxon>
        <taxon>Fungi</taxon>
        <taxon>Dikarya</taxon>
        <taxon>Ascomycota</taxon>
        <taxon>Pezizomycotina</taxon>
        <taxon>Sordariomycetes</taxon>
        <taxon>Hypocreomycetidae</taxon>
        <taxon>Hypocreales</taxon>
        <taxon>Cordycipitaceae</taxon>
        <taxon>Cordyceps</taxon>
    </lineage>
</organism>
<feature type="transmembrane region" description="Helical" evidence="2">
    <location>
        <begin position="626"/>
        <end position="651"/>
    </location>
</feature>
<dbReference type="HOGENOM" id="CLU_004027_0_0_1"/>
<feature type="region of interest" description="Disordered" evidence="1">
    <location>
        <begin position="915"/>
        <end position="939"/>
    </location>
</feature>
<dbReference type="RefSeq" id="XP_006665818.1">
    <property type="nucleotide sequence ID" value="XM_006665755.1"/>
</dbReference>
<name>G3J4X4_CORMM</name>
<keyword evidence="2" id="KW-0812">Transmembrane</keyword>
<feature type="region of interest" description="Disordered" evidence="1">
    <location>
        <begin position="591"/>
        <end position="614"/>
    </location>
</feature>
<feature type="compositionally biased region" description="Low complexity" evidence="1">
    <location>
        <begin position="130"/>
        <end position="141"/>
    </location>
</feature>
<feature type="transmembrane region" description="Helical" evidence="2">
    <location>
        <begin position="394"/>
        <end position="416"/>
    </location>
</feature>
<dbReference type="GeneID" id="18162630"/>
<sequence>MDPHSDRGKERLRQGYNAAAAAAASPLPQPFPEHELAHQSSSIFDVTDIGISPYEASAVSESVLTSPIYAVTSPLSLYSSGGSTVGVSPFSDQPPLPSRRPSWRGPLSYAGSQRYAPLGGDHETARPASGRRSSATSFRSRSSYAPSIGSIIPEHGDDDSYAMTLLAHPAAMGLTPLSPQHHRQFSDETPLSPVGFDVGSALGPLSTNDNEYMAQWQQQEAQGMLSGGLGAGFRADATLRDAELLATTTPTSARSMSRSFTFRRPSKLPTRAETIKTRGQDEADRLGRVIEVIIEEPSADLSSVEGSHMALHEQSPDERRRSTLLATAAAAAATPTRQIFFPKPNWKPWSMRWPHLTLLVLVSIGLAVMQEVLFRRFHNSPILTFHSPKEVKPLIYFAVKFLPTLAAVVYGVLWQFTDFEVRRLEAFYQLSKDGGALASASVNVDYVTSFNLVRPLRALRLGHYTVAVSSLGTLLAGSLGPTFAAATVILTPSLHERNTHPDAEKTLTFSPTWSRLLTSTLAVCAVLAGVLFVLLQKRRSGLNSDVRGIAGLASMAVVSHILMDFKDMDTATHHDIHHKLKYHRYMLKNSSLAPDDENPTTSQDREKYNDDDDALGHMSDNPHPLMLRPAGCVTFILALVAFMGFVPAFVFTDAGVVTDKAPWFATAWAVCLKLSWHGMETAVRMMEPYYILSRRHAPSKTLTLDYTALPFGYLPLRALANGHLVVFFVGFGSILAEFLTVFVTGLTTADGQGFVNAYRREDGSSSPDNAKSIYAGQDTLVSFTVSFGLTMFVLLYMTVVATVVFARRRHPFLPRQPNTIASVLAFIHQSKMLYSFVGTAKLNSTEMAKRLREMGERAGGAPVTYGLGWFEGRDGQTHCGVDQEELMSTYKHVCQGFYCPTTTWDLIGPRQAGVSCDQQQRDEGKFNSRDGNRMPMRVP</sequence>
<evidence type="ECO:0000256" key="2">
    <source>
        <dbReference type="SAM" id="Phobius"/>
    </source>
</evidence>
<gene>
    <name evidence="3" type="ORF">CCM_00595</name>
</gene>
<dbReference type="VEuPathDB" id="FungiDB:CCM_00595"/>
<dbReference type="KEGG" id="cmt:CCM_00595"/>
<feature type="transmembrane region" description="Helical" evidence="2">
    <location>
        <begin position="780"/>
        <end position="806"/>
    </location>
</feature>
<evidence type="ECO:0000256" key="1">
    <source>
        <dbReference type="SAM" id="MobiDB-lite"/>
    </source>
</evidence>
<feature type="region of interest" description="Disordered" evidence="1">
    <location>
        <begin position="82"/>
        <end position="141"/>
    </location>
</feature>
<dbReference type="AlphaFoldDB" id="G3J4X4"/>
<keyword evidence="2" id="KW-1133">Transmembrane helix</keyword>